<sequence>MDRGRILCPKAQMPNAQRVLPHEARLFYQVKITVSRGKGKVVELGPANKFKQALVKRKGAGEVRDPEF</sequence>
<organism evidence="1 2">
    <name type="scientific">Nibribacter koreensis</name>
    <dbReference type="NCBI Taxonomy" id="1084519"/>
    <lineage>
        <taxon>Bacteria</taxon>
        <taxon>Pseudomonadati</taxon>
        <taxon>Bacteroidota</taxon>
        <taxon>Cytophagia</taxon>
        <taxon>Cytophagales</taxon>
        <taxon>Hymenobacteraceae</taxon>
        <taxon>Nibribacter</taxon>
    </lineage>
</organism>
<keyword evidence="2" id="KW-1185">Reference proteome</keyword>
<proteinExistence type="predicted"/>
<gene>
    <name evidence="1" type="ORF">GCM10023183_22020</name>
</gene>
<dbReference type="Proteomes" id="UP001501844">
    <property type="component" value="Unassembled WGS sequence"/>
</dbReference>
<protein>
    <submittedName>
        <fullName evidence="1">Uncharacterized protein</fullName>
    </submittedName>
</protein>
<accession>A0ABP8FLF1</accession>
<name>A0ABP8FLF1_9BACT</name>
<reference evidence="2" key="1">
    <citation type="journal article" date="2019" name="Int. J. Syst. Evol. Microbiol.">
        <title>The Global Catalogue of Microorganisms (GCM) 10K type strain sequencing project: providing services to taxonomists for standard genome sequencing and annotation.</title>
        <authorList>
            <consortium name="The Broad Institute Genomics Platform"/>
            <consortium name="The Broad Institute Genome Sequencing Center for Infectious Disease"/>
            <person name="Wu L."/>
            <person name="Ma J."/>
        </authorList>
    </citation>
    <scope>NUCLEOTIDE SEQUENCE [LARGE SCALE GENOMIC DNA]</scope>
    <source>
        <strain evidence="2">JCM 17917</strain>
    </source>
</reference>
<comment type="caution">
    <text evidence="1">The sequence shown here is derived from an EMBL/GenBank/DDBJ whole genome shotgun (WGS) entry which is preliminary data.</text>
</comment>
<evidence type="ECO:0000313" key="2">
    <source>
        <dbReference type="Proteomes" id="UP001501844"/>
    </source>
</evidence>
<evidence type="ECO:0000313" key="1">
    <source>
        <dbReference type="EMBL" id="GAA4306642.1"/>
    </source>
</evidence>
<dbReference type="EMBL" id="BAABGX010000002">
    <property type="protein sequence ID" value="GAA4306642.1"/>
    <property type="molecule type" value="Genomic_DNA"/>
</dbReference>